<keyword evidence="4" id="KW-1185">Reference proteome</keyword>
<accession>A0ABW5SEM2</accession>
<dbReference type="PRINTS" id="PR00421">
    <property type="entry name" value="THIOREDOXIN"/>
</dbReference>
<feature type="domain" description="Thioredoxin" evidence="2">
    <location>
        <begin position="15"/>
        <end position="144"/>
    </location>
</feature>
<name>A0ABW5SEM2_9FLAO</name>
<sequence length="144" mass="16678">MNNLVMNKVLILIFFLYGFKADDSNLKTGIDFFKGDIEEAIEVAKIEDKLIFVEFYASWCGVCKKLKKETFKDKEVGDFYNQHFVNLKYNAEKGEGRYLAQQFNVRAYPTLIYLNENGKILGKFTGFKAPYPLIQQAKIFTSAR</sequence>
<dbReference type="RefSeq" id="WP_379044420.1">
    <property type="nucleotide sequence ID" value="NZ_JBHULZ010000023.1"/>
</dbReference>
<evidence type="ECO:0000259" key="2">
    <source>
        <dbReference type="PROSITE" id="PS51352"/>
    </source>
</evidence>
<evidence type="ECO:0000256" key="1">
    <source>
        <dbReference type="ARBA" id="ARBA00022729"/>
    </source>
</evidence>
<organism evidence="3 4">
    <name type="scientific">Mesonia sediminis</name>
    <dbReference type="NCBI Taxonomy" id="1703946"/>
    <lineage>
        <taxon>Bacteria</taxon>
        <taxon>Pseudomonadati</taxon>
        <taxon>Bacteroidota</taxon>
        <taxon>Flavobacteriia</taxon>
        <taxon>Flavobacteriales</taxon>
        <taxon>Flavobacteriaceae</taxon>
        <taxon>Mesonia</taxon>
    </lineage>
</organism>
<evidence type="ECO:0000313" key="4">
    <source>
        <dbReference type="Proteomes" id="UP001597357"/>
    </source>
</evidence>
<dbReference type="PROSITE" id="PS51352">
    <property type="entry name" value="THIOREDOXIN_2"/>
    <property type="match status" value="1"/>
</dbReference>
<dbReference type="SUPFAM" id="SSF52833">
    <property type="entry name" value="Thioredoxin-like"/>
    <property type="match status" value="1"/>
</dbReference>
<proteinExistence type="predicted"/>
<reference evidence="4" key="1">
    <citation type="journal article" date="2019" name="Int. J. Syst. Evol. Microbiol.">
        <title>The Global Catalogue of Microorganisms (GCM) 10K type strain sequencing project: providing services to taxonomists for standard genome sequencing and annotation.</title>
        <authorList>
            <consortium name="The Broad Institute Genomics Platform"/>
            <consortium name="The Broad Institute Genome Sequencing Center for Infectious Disease"/>
            <person name="Wu L."/>
            <person name="Ma J."/>
        </authorList>
    </citation>
    <scope>NUCLEOTIDE SEQUENCE [LARGE SCALE GENOMIC DNA]</scope>
    <source>
        <strain evidence="4">KCTC 42255</strain>
    </source>
</reference>
<dbReference type="PANTHER" id="PTHR15337:SF11">
    <property type="entry name" value="THIOREDOXIN DOMAIN-CONTAINING PROTEIN"/>
    <property type="match status" value="1"/>
</dbReference>
<dbReference type="PANTHER" id="PTHR15337">
    <property type="entry name" value="ANTERIOR GRADIENT PROTEIN-RELATED"/>
    <property type="match status" value="1"/>
</dbReference>
<keyword evidence="1" id="KW-0732">Signal</keyword>
<evidence type="ECO:0000313" key="3">
    <source>
        <dbReference type="EMBL" id="MFD2697132.1"/>
    </source>
</evidence>
<dbReference type="Gene3D" id="3.40.30.10">
    <property type="entry name" value="Glutaredoxin"/>
    <property type="match status" value="1"/>
</dbReference>
<dbReference type="InterPro" id="IPR013766">
    <property type="entry name" value="Thioredoxin_domain"/>
</dbReference>
<dbReference type="InterPro" id="IPR051099">
    <property type="entry name" value="AGR/TXD"/>
</dbReference>
<gene>
    <name evidence="3" type="ORF">ACFSQ0_03935</name>
</gene>
<dbReference type="EMBL" id="JBHULZ010000023">
    <property type="protein sequence ID" value="MFD2697132.1"/>
    <property type="molecule type" value="Genomic_DNA"/>
</dbReference>
<comment type="caution">
    <text evidence="3">The sequence shown here is derived from an EMBL/GenBank/DDBJ whole genome shotgun (WGS) entry which is preliminary data.</text>
</comment>
<dbReference type="InterPro" id="IPR036249">
    <property type="entry name" value="Thioredoxin-like_sf"/>
</dbReference>
<dbReference type="Proteomes" id="UP001597357">
    <property type="component" value="Unassembled WGS sequence"/>
</dbReference>
<dbReference type="InterPro" id="IPR012336">
    <property type="entry name" value="Thioredoxin-like_fold"/>
</dbReference>
<protein>
    <submittedName>
        <fullName evidence="3">Thioredoxin family protein</fullName>
    </submittedName>
</protein>
<dbReference type="Pfam" id="PF13098">
    <property type="entry name" value="Thioredoxin_2"/>
    <property type="match status" value="1"/>
</dbReference>